<sequence>MAVTHGARFPIAFDDLFPQGAYLMGDIQPLTEYQSQEDKARNRPIRPRIDEATGKRLYRATIADPSAEKERDKSISVEIAADVQPVPPEAMGNLPFRPVVLEGLTVQPRAEASGQAKWITWVVRATGLRGVDAPASGRSSSARGEGKSAA</sequence>
<evidence type="ECO:0000313" key="3">
    <source>
        <dbReference type="Proteomes" id="UP001595859"/>
    </source>
</evidence>
<keyword evidence="3" id="KW-1185">Reference proteome</keyword>
<evidence type="ECO:0000256" key="1">
    <source>
        <dbReference type="SAM" id="MobiDB-lite"/>
    </source>
</evidence>
<gene>
    <name evidence="2" type="ORF">ACFPCV_06530</name>
</gene>
<comment type="caution">
    <text evidence="2">The sequence shown here is derived from an EMBL/GenBank/DDBJ whole genome shotgun (WGS) entry which is preliminary data.</text>
</comment>
<accession>A0ABV9RXF0</accession>
<dbReference type="Proteomes" id="UP001595859">
    <property type="component" value="Unassembled WGS sequence"/>
</dbReference>
<dbReference type="EMBL" id="JBHSIS010000003">
    <property type="protein sequence ID" value="MFC4853151.1"/>
    <property type="molecule type" value="Genomic_DNA"/>
</dbReference>
<feature type="compositionally biased region" description="Low complexity" evidence="1">
    <location>
        <begin position="133"/>
        <end position="150"/>
    </location>
</feature>
<feature type="region of interest" description="Disordered" evidence="1">
    <location>
        <begin position="130"/>
        <end position="150"/>
    </location>
</feature>
<organism evidence="2 3">
    <name type="scientific">Actinophytocola glycyrrhizae</name>
    <dbReference type="NCBI Taxonomy" id="2044873"/>
    <lineage>
        <taxon>Bacteria</taxon>
        <taxon>Bacillati</taxon>
        <taxon>Actinomycetota</taxon>
        <taxon>Actinomycetes</taxon>
        <taxon>Pseudonocardiales</taxon>
        <taxon>Pseudonocardiaceae</taxon>
    </lineage>
</organism>
<proteinExistence type="predicted"/>
<protein>
    <recommendedName>
        <fullName evidence="4">Plasmid replication, integration and excision activator</fullName>
    </recommendedName>
</protein>
<evidence type="ECO:0000313" key="2">
    <source>
        <dbReference type="EMBL" id="MFC4853151.1"/>
    </source>
</evidence>
<name>A0ABV9RXF0_9PSEU</name>
<dbReference type="RefSeq" id="WP_378055128.1">
    <property type="nucleotide sequence ID" value="NZ_JBHSIS010000003.1"/>
</dbReference>
<reference evidence="3" key="1">
    <citation type="journal article" date="2019" name="Int. J. Syst. Evol. Microbiol.">
        <title>The Global Catalogue of Microorganisms (GCM) 10K type strain sequencing project: providing services to taxonomists for standard genome sequencing and annotation.</title>
        <authorList>
            <consortium name="The Broad Institute Genomics Platform"/>
            <consortium name="The Broad Institute Genome Sequencing Center for Infectious Disease"/>
            <person name="Wu L."/>
            <person name="Ma J."/>
        </authorList>
    </citation>
    <scope>NUCLEOTIDE SEQUENCE [LARGE SCALE GENOMIC DNA]</scope>
    <source>
        <strain evidence="3">ZS-22-S1</strain>
    </source>
</reference>
<evidence type="ECO:0008006" key="4">
    <source>
        <dbReference type="Google" id="ProtNLM"/>
    </source>
</evidence>